<organism evidence="1 2">
    <name type="scientific">Malus domestica</name>
    <name type="common">Apple</name>
    <name type="synonym">Pyrus malus</name>
    <dbReference type="NCBI Taxonomy" id="3750"/>
    <lineage>
        <taxon>Eukaryota</taxon>
        <taxon>Viridiplantae</taxon>
        <taxon>Streptophyta</taxon>
        <taxon>Embryophyta</taxon>
        <taxon>Tracheophyta</taxon>
        <taxon>Spermatophyta</taxon>
        <taxon>Magnoliopsida</taxon>
        <taxon>eudicotyledons</taxon>
        <taxon>Gunneridae</taxon>
        <taxon>Pentapetalae</taxon>
        <taxon>rosids</taxon>
        <taxon>fabids</taxon>
        <taxon>Rosales</taxon>
        <taxon>Rosaceae</taxon>
        <taxon>Amygdaloideae</taxon>
        <taxon>Maleae</taxon>
        <taxon>Malus</taxon>
    </lineage>
</organism>
<evidence type="ECO:0000313" key="2">
    <source>
        <dbReference type="Proteomes" id="UP000290289"/>
    </source>
</evidence>
<dbReference type="Proteomes" id="UP000290289">
    <property type="component" value="Chromosome 11"/>
</dbReference>
<gene>
    <name evidence="1" type="ORF">DVH24_042118</name>
</gene>
<dbReference type="AlphaFoldDB" id="A0A498IQ10"/>
<protein>
    <submittedName>
        <fullName evidence="1">Uncharacterized protein</fullName>
    </submittedName>
</protein>
<dbReference type="EMBL" id="RDQH01000337">
    <property type="protein sequence ID" value="RXH85350.1"/>
    <property type="molecule type" value="Genomic_DNA"/>
</dbReference>
<accession>A0A498IQ10</accession>
<proteinExistence type="predicted"/>
<sequence>MLRQVFDKCVEFIALNSKAPKSSNRAVWCGLLRTAEIVTEISMTPFDHCVSLVEQQCIRRRGLEPRRPCTVSEDKYVSEAHTTIASEMLGGRLIESNQQNLVP</sequence>
<reference evidence="1 2" key="1">
    <citation type="submission" date="2018-10" db="EMBL/GenBank/DDBJ databases">
        <title>A high-quality apple genome assembly.</title>
        <authorList>
            <person name="Hu J."/>
        </authorList>
    </citation>
    <scope>NUCLEOTIDE SEQUENCE [LARGE SCALE GENOMIC DNA]</scope>
    <source>
        <strain evidence="2">cv. HFTH1</strain>
        <tissue evidence="1">Young leaf</tissue>
    </source>
</reference>
<name>A0A498IQ10_MALDO</name>
<evidence type="ECO:0000313" key="1">
    <source>
        <dbReference type="EMBL" id="RXH85350.1"/>
    </source>
</evidence>
<comment type="caution">
    <text evidence="1">The sequence shown here is derived from an EMBL/GenBank/DDBJ whole genome shotgun (WGS) entry which is preliminary data.</text>
</comment>
<keyword evidence="2" id="KW-1185">Reference proteome</keyword>